<reference evidence="2 3" key="1">
    <citation type="submission" date="2017-03" db="EMBL/GenBank/DDBJ databases">
        <title>Genome Survey of Euroglyphus maynei.</title>
        <authorList>
            <person name="Arlian L.G."/>
            <person name="Morgan M.S."/>
            <person name="Rider S.D."/>
        </authorList>
    </citation>
    <scope>NUCLEOTIDE SEQUENCE [LARGE SCALE GENOMIC DNA]</scope>
    <source>
        <strain evidence="2">Arlian Lab</strain>
        <tissue evidence="2">Whole body</tissue>
    </source>
</reference>
<evidence type="ECO:0000256" key="1">
    <source>
        <dbReference type="SAM" id="MobiDB-lite"/>
    </source>
</evidence>
<gene>
    <name evidence="2" type="ORF">BLA29_006485</name>
</gene>
<dbReference type="Proteomes" id="UP000194236">
    <property type="component" value="Unassembled WGS sequence"/>
</dbReference>
<protein>
    <submittedName>
        <fullName evidence="2">Uncharacterized protein</fullName>
    </submittedName>
</protein>
<feature type="compositionally biased region" description="Polar residues" evidence="1">
    <location>
        <begin position="205"/>
        <end position="221"/>
    </location>
</feature>
<sequence length="302" mass="34934">MINSNFHDFARLRQPLQSAIRDNLLNGQDRADVRADIETMIANNRTLLTDIVANIRPATGVDHIESFRNFVRETLIKFFNQIMRSNNDETFEKDLTDAVKHLVNAYLHFCDACFDDPSNARSALITRFITEYADMADQEFRDFLTQIITRRIDRWAEFDFVVDGELDAEIRSYIVRQSQPNNDGPSNSLDSLEDMEFSDACSDMPPSTSSTHLMQATSSESRPLRPAPVTNQIRNNNQESIDWQTVVPNEWVPIIKEDIQKQKSIDNDHQTSFSDAYLNGMSKKRRLEHDHQQQQQSNKQMK</sequence>
<evidence type="ECO:0000313" key="2">
    <source>
        <dbReference type="EMBL" id="OTF80403.1"/>
    </source>
</evidence>
<proteinExistence type="predicted"/>
<dbReference type="EMBL" id="MUJZ01018348">
    <property type="protein sequence ID" value="OTF80403.1"/>
    <property type="molecule type" value="Genomic_DNA"/>
</dbReference>
<evidence type="ECO:0000313" key="3">
    <source>
        <dbReference type="Proteomes" id="UP000194236"/>
    </source>
</evidence>
<feature type="region of interest" description="Disordered" evidence="1">
    <location>
        <begin position="262"/>
        <end position="302"/>
    </location>
</feature>
<accession>A0A1Y3BKS0</accession>
<dbReference type="AlphaFoldDB" id="A0A1Y3BKS0"/>
<name>A0A1Y3BKS0_EURMA</name>
<comment type="caution">
    <text evidence="2">The sequence shown here is derived from an EMBL/GenBank/DDBJ whole genome shotgun (WGS) entry which is preliminary data.</text>
</comment>
<organism evidence="2 3">
    <name type="scientific">Euroglyphus maynei</name>
    <name type="common">Mayne's house dust mite</name>
    <dbReference type="NCBI Taxonomy" id="6958"/>
    <lineage>
        <taxon>Eukaryota</taxon>
        <taxon>Metazoa</taxon>
        <taxon>Ecdysozoa</taxon>
        <taxon>Arthropoda</taxon>
        <taxon>Chelicerata</taxon>
        <taxon>Arachnida</taxon>
        <taxon>Acari</taxon>
        <taxon>Acariformes</taxon>
        <taxon>Sarcoptiformes</taxon>
        <taxon>Astigmata</taxon>
        <taxon>Psoroptidia</taxon>
        <taxon>Analgoidea</taxon>
        <taxon>Pyroglyphidae</taxon>
        <taxon>Pyroglyphinae</taxon>
        <taxon>Euroglyphus</taxon>
    </lineage>
</organism>
<keyword evidence="3" id="KW-1185">Reference proteome</keyword>
<dbReference type="OrthoDB" id="1885901at2759"/>
<feature type="region of interest" description="Disordered" evidence="1">
    <location>
        <begin position="198"/>
        <end position="236"/>
    </location>
</feature>